<dbReference type="CDD" id="cd01837">
    <property type="entry name" value="SGNH_plant_lipase_like"/>
    <property type="match status" value="1"/>
</dbReference>
<dbReference type="Pfam" id="PF00657">
    <property type="entry name" value="Lipase_GDSL"/>
    <property type="match status" value="1"/>
</dbReference>
<keyword evidence="4" id="KW-1185">Reference proteome</keyword>
<proteinExistence type="inferred from homology"/>
<dbReference type="Gene3D" id="3.40.50.1110">
    <property type="entry name" value="SGNH hydrolase"/>
    <property type="match status" value="1"/>
</dbReference>
<dbReference type="GO" id="GO:0016788">
    <property type="term" value="F:hydrolase activity, acting on ester bonds"/>
    <property type="evidence" value="ECO:0007669"/>
    <property type="project" value="InterPro"/>
</dbReference>
<dbReference type="InterPro" id="IPR050592">
    <property type="entry name" value="GDSL_lipolytic_enzyme"/>
</dbReference>
<protein>
    <submittedName>
        <fullName evidence="3">Uncharacterized protein</fullName>
    </submittedName>
</protein>
<dbReference type="AlphaFoldDB" id="A0AAV2FJ45"/>
<dbReference type="EMBL" id="OZ034819">
    <property type="protein sequence ID" value="CAL1398341.1"/>
    <property type="molecule type" value="Genomic_DNA"/>
</dbReference>
<comment type="similarity">
    <text evidence="1">Belongs to the 'GDSL' lipolytic enzyme family.</text>
</comment>
<name>A0AAV2FJ45_9ROSI</name>
<dbReference type="PANTHER" id="PTHR45642">
    <property type="entry name" value="GDSL ESTERASE/LIPASE EXL3"/>
    <property type="match status" value="1"/>
</dbReference>
<feature type="signal peptide" evidence="2">
    <location>
        <begin position="1"/>
        <end position="21"/>
    </location>
</feature>
<accession>A0AAV2FJ45</accession>
<dbReference type="Proteomes" id="UP001497516">
    <property type="component" value="Chromosome 6"/>
</dbReference>
<dbReference type="InterPro" id="IPR001087">
    <property type="entry name" value="GDSL"/>
</dbReference>
<organism evidence="3 4">
    <name type="scientific">Linum trigynum</name>
    <dbReference type="NCBI Taxonomy" id="586398"/>
    <lineage>
        <taxon>Eukaryota</taxon>
        <taxon>Viridiplantae</taxon>
        <taxon>Streptophyta</taxon>
        <taxon>Embryophyta</taxon>
        <taxon>Tracheophyta</taxon>
        <taxon>Spermatophyta</taxon>
        <taxon>Magnoliopsida</taxon>
        <taxon>eudicotyledons</taxon>
        <taxon>Gunneridae</taxon>
        <taxon>Pentapetalae</taxon>
        <taxon>rosids</taxon>
        <taxon>fabids</taxon>
        <taxon>Malpighiales</taxon>
        <taxon>Linaceae</taxon>
        <taxon>Linum</taxon>
    </lineage>
</organism>
<keyword evidence="2" id="KW-0732">Signal</keyword>
<evidence type="ECO:0000256" key="2">
    <source>
        <dbReference type="SAM" id="SignalP"/>
    </source>
</evidence>
<dbReference type="SUPFAM" id="SSF52266">
    <property type="entry name" value="SGNH hydrolase"/>
    <property type="match status" value="1"/>
</dbReference>
<dbReference type="InterPro" id="IPR035669">
    <property type="entry name" value="SGNH_plant_lipase-like"/>
</dbReference>
<reference evidence="3 4" key="1">
    <citation type="submission" date="2024-04" db="EMBL/GenBank/DDBJ databases">
        <authorList>
            <person name="Fracassetti M."/>
        </authorList>
    </citation>
    <scope>NUCLEOTIDE SEQUENCE [LARGE SCALE GENOMIC DNA]</scope>
</reference>
<evidence type="ECO:0000313" key="3">
    <source>
        <dbReference type="EMBL" id="CAL1398341.1"/>
    </source>
</evidence>
<feature type="chain" id="PRO_5043629069" evidence="2">
    <location>
        <begin position="22"/>
        <end position="350"/>
    </location>
</feature>
<gene>
    <name evidence="3" type="ORF">LTRI10_LOCUS38577</name>
</gene>
<sequence>MGFMWGASLLVLALVSSMAVADPLVPSLTIFGDSVSDVGNNNNLITLIRANFPPYGRDFAEHRPTGRFSNGKLAIDLTAEFLGFDTYPPPYLSEDEASLGSVLTGANFASGASGMLDATAHLYGAVSLTRQLENYKEYRAGVESRIGFENATNTFSKGIHLLSTGTSDFIQNYYVNPILKTLYTPDQWSNKLMKSYAKFIQNLYGLGARKIGVTTLPPTGCLPAAITLFGHGSNDCVERLNWDASSFNQKLNTTSQSLVQGLPGLTLVVFDIYNPLLNLIKNPSDNGFAEARKACCGTGVLETSFLCNAMSPGTCSNATEYVFWDGFHPSEAANKILAQSLLSQGLSLIS</sequence>
<dbReference type="InterPro" id="IPR036514">
    <property type="entry name" value="SGNH_hydro_sf"/>
</dbReference>
<dbReference type="FunFam" id="3.40.50.1110:FF:000003">
    <property type="entry name" value="GDSL esterase/lipase APG"/>
    <property type="match status" value="1"/>
</dbReference>
<evidence type="ECO:0000256" key="1">
    <source>
        <dbReference type="ARBA" id="ARBA00008668"/>
    </source>
</evidence>
<evidence type="ECO:0000313" key="4">
    <source>
        <dbReference type="Proteomes" id="UP001497516"/>
    </source>
</evidence>
<dbReference type="PANTHER" id="PTHR45642:SF103">
    <property type="entry name" value="ZINC FINGER PROTEIN"/>
    <property type="match status" value="1"/>
</dbReference>